<evidence type="ECO:0000256" key="3">
    <source>
        <dbReference type="ARBA" id="ARBA00023239"/>
    </source>
</evidence>
<evidence type="ECO:0000313" key="6">
    <source>
        <dbReference type="Proteomes" id="UP000230390"/>
    </source>
</evidence>
<dbReference type="SUPFAM" id="SSF55248">
    <property type="entry name" value="PCD-like"/>
    <property type="match status" value="1"/>
</dbReference>
<gene>
    <name evidence="5" type="ORF">CR105_12290</name>
</gene>
<keyword evidence="3 4" id="KW-0456">Lyase</keyword>
<dbReference type="InterPro" id="IPR036428">
    <property type="entry name" value="PCD_sf"/>
</dbReference>
<dbReference type="RefSeq" id="WP_099788747.1">
    <property type="nucleotide sequence ID" value="NZ_JBHLYV010000004.1"/>
</dbReference>
<organism evidence="5 6">
    <name type="scientific">Massilia eurypsychrophila</name>
    <dbReference type="NCBI Taxonomy" id="1485217"/>
    <lineage>
        <taxon>Bacteria</taxon>
        <taxon>Pseudomonadati</taxon>
        <taxon>Pseudomonadota</taxon>
        <taxon>Betaproteobacteria</taxon>
        <taxon>Burkholderiales</taxon>
        <taxon>Oxalobacteraceae</taxon>
        <taxon>Telluria group</taxon>
        <taxon>Massilia</taxon>
    </lineage>
</organism>
<protein>
    <recommendedName>
        <fullName evidence="4">Putative pterin-4-alpha-carbinolamine dehydratase</fullName>
        <shortName evidence="4">PHS</shortName>
        <ecNumber evidence="4">4.2.1.96</ecNumber>
    </recommendedName>
    <alternativeName>
        <fullName evidence="4">4-alpha-hydroxy-tetrahydropterin dehydratase</fullName>
    </alternativeName>
    <alternativeName>
        <fullName evidence="4">Pterin carbinolamine dehydratase</fullName>
        <shortName evidence="4">PCD</shortName>
    </alternativeName>
</protein>
<dbReference type="EC" id="4.2.1.96" evidence="4"/>
<evidence type="ECO:0000256" key="1">
    <source>
        <dbReference type="ARBA" id="ARBA00001554"/>
    </source>
</evidence>
<dbReference type="EMBL" id="PDOC01000006">
    <property type="protein sequence ID" value="PIL44686.1"/>
    <property type="molecule type" value="Genomic_DNA"/>
</dbReference>
<proteinExistence type="inferred from homology"/>
<dbReference type="GO" id="GO:0006729">
    <property type="term" value="P:tetrahydrobiopterin biosynthetic process"/>
    <property type="evidence" value="ECO:0007669"/>
    <property type="project" value="InterPro"/>
</dbReference>
<dbReference type="AlphaFoldDB" id="A0A2G8TF63"/>
<dbReference type="PANTHER" id="PTHR12599:SF0">
    <property type="entry name" value="PTERIN-4-ALPHA-CARBINOLAMINE DEHYDRATASE"/>
    <property type="match status" value="1"/>
</dbReference>
<evidence type="ECO:0000256" key="4">
    <source>
        <dbReference type="HAMAP-Rule" id="MF_00434"/>
    </source>
</evidence>
<comment type="similarity">
    <text evidence="2 4">Belongs to the pterin-4-alpha-carbinolamine dehydratase family.</text>
</comment>
<name>A0A2G8TF63_9BURK</name>
<dbReference type="Gene3D" id="3.30.1360.20">
    <property type="entry name" value="Transcriptional coactivator/pterin dehydratase"/>
    <property type="match status" value="1"/>
</dbReference>
<dbReference type="OrthoDB" id="9794987at2"/>
<sequence length="110" mass="12028">MTLLDQHCIEGAPALGQSAIDAALPDVPGWSIEDGYLRRNFAFRDYHETIKFVNSLAEMVHQQDHHPLLSVTYKNCVVSYHTHSAGGALSQNDFICAAKANAIYALRAGA</sequence>
<reference evidence="5 6" key="1">
    <citation type="submission" date="2017-10" db="EMBL/GenBank/DDBJ databases">
        <title>Massilia psychrophilum sp. nov., a novel purple-pigmented bacterium isolated from Tianshan glacier, Xinjiang Municipality, China.</title>
        <authorList>
            <person name="Wang H."/>
        </authorList>
    </citation>
    <scope>NUCLEOTIDE SEQUENCE [LARGE SCALE GENOMIC DNA]</scope>
    <source>
        <strain evidence="5 6">JCM 30074</strain>
    </source>
</reference>
<comment type="caution">
    <text evidence="5">The sequence shown here is derived from an EMBL/GenBank/DDBJ whole genome shotgun (WGS) entry which is preliminary data.</text>
</comment>
<dbReference type="GO" id="GO:0008124">
    <property type="term" value="F:4-alpha-hydroxytetrahydrobiopterin dehydratase activity"/>
    <property type="evidence" value="ECO:0007669"/>
    <property type="project" value="UniProtKB-UniRule"/>
</dbReference>
<comment type="catalytic activity">
    <reaction evidence="1 4">
        <text>(4aS,6R)-4a-hydroxy-L-erythro-5,6,7,8-tetrahydrobiopterin = (6R)-L-erythro-6,7-dihydrobiopterin + H2O</text>
        <dbReference type="Rhea" id="RHEA:11920"/>
        <dbReference type="ChEBI" id="CHEBI:15377"/>
        <dbReference type="ChEBI" id="CHEBI:15642"/>
        <dbReference type="ChEBI" id="CHEBI:43120"/>
        <dbReference type="EC" id="4.2.1.96"/>
    </reaction>
</comment>
<evidence type="ECO:0000256" key="2">
    <source>
        <dbReference type="ARBA" id="ARBA00006472"/>
    </source>
</evidence>
<dbReference type="Proteomes" id="UP000230390">
    <property type="component" value="Unassembled WGS sequence"/>
</dbReference>
<evidence type="ECO:0000313" key="5">
    <source>
        <dbReference type="EMBL" id="PIL44686.1"/>
    </source>
</evidence>
<accession>A0A2G8TF63</accession>
<dbReference type="Pfam" id="PF01329">
    <property type="entry name" value="Pterin_4a"/>
    <property type="match status" value="1"/>
</dbReference>
<dbReference type="InterPro" id="IPR001533">
    <property type="entry name" value="Pterin_deHydtase"/>
</dbReference>
<dbReference type="HAMAP" id="MF_00434">
    <property type="entry name" value="Pterin_4_alpha"/>
    <property type="match status" value="1"/>
</dbReference>
<dbReference type="PANTHER" id="PTHR12599">
    <property type="entry name" value="PTERIN-4-ALPHA-CARBINOLAMINE DEHYDRATASE"/>
    <property type="match status" value="1"/>
</dbReference>
<keyword evidence="6" id="KW-1185">Reference proteome</keyword>